<feature type="compositionally biased region" description="Polar residues" evidence="1">
    <location>
        <begin position="15"/>
        <end position="33"/>
    </location>
</feature>
<evidence type="ECO:0000256" key="1">
    <source>
        <dbReference type="SAM" id="MobiDB-lite"/>
    </source>
</evidence>
<keyword evidence="3" id="KW-1185">Reference proteome</keyword>
<reference evidence="2 3" key="1">
    <citation type="submission" date="2016-07" db="EMBL/GenBank/DDBJ databases">
        <title>Draft genome of the white-rot fungus Obba rivulosa 3A-2.</title>
        <authorList>
            <consortium name="DOE Joint Genome Institute"/>
            <person name="Miettinen O."/>
            <person name="Riley R."/>
            <person name="Acob R."/>
            <person name="Barry K."/>
            <person name="Cullen D."/>
            <person name="De Vries R."/>
            <person name="Hainaut M."/>
            <person name="Hatakka A."/>
            <person name="Henrissat B."/>
            <person name="Hilden K."/>
            <person name="Kuo R."/>
            <person name="Labutti K."/>
            <person name="Lipzen A."/>
            <person name="Makela M.R."/>
            <person name="Sandor L."/>
            <person name="Spatafora J.W."/>
            <person name="Grigoriev I.V."/>
            <person name="Hibbett D.S."/>
        </authorList>
    </citation>
    <scope>NUCLEOTIDE SEQUENCE [LARGE SCALE GENOMIC DNA]</scope>
    <source>
        <strain evidence="2 3">3A-2</strain>
    </source>
</reference>
<protein>
    <submittedName>
        <fullName evidence="2">Uncharacterized protein</fullName>
    </submittedName>
</protein>
<dbReference type="EMBL" id="KV722550">
    <property type="protein sequence ID" value="OCH86001.1"/>
    <property type="molecule type" value="Genomic_DNA"/>
</dbReference>
<proteinExistence type="predicted"/>
<evidence type="ECO:0000313" key="2">
    <source>
        <dbReference type="EMBL" id="OCH86001.1"/>
    </source>
</evidence>
<feature type="compositionally biased region" description="Pro residues" evidence="1">
    <location>
        <begin position="231"/>
        <end position="247"/>
    </location>
</feature>
<feature type="compositionally biased region" description="Low complexity" evidence="1">
    <location>
        <begin position="92"/>
        <end position="117"/>
    </location>
</feature>
<name>A0A8E2AK58_9APHY</name>
<feature type="compositionally biased region" description="Basic residues" evidence="1">
    <location>
        <begin position="65"/>
        <end position="78"/>
    </location>
</feature>
<gene>
    <name evidence="2" type="ORF">OBBRIDRAFT_269140</name>
</gene>
<feature type="region of interest" description="Disordered" evidence="1">
    <location>
        <begin position="1"/>
        <end position="133"/>
    </location>
</feature>
<accession>A0A8E2AK58</accession>
<organism evidence="2 3">
    <name type="scientific">Obba rivulosa</name>
    <dbReference type="NCBI Taxonomy" id="1052685"/>
    <lineage>
        <taxon>Eukaryota</taxon>
        <taxon>Fungi</taxon>
        <taxon>Dikarya</taxon>
        <taxon>Basidiomycota</taxon>
        <taxon>Agaricomycotina</taxon>
        <taxon>Agaricomycetes</taxon>
        <taxon>Polyporales</taxon>
        <taxon>Gelatoporiaceae</taxon>
        <taxon>Obba</taxon>
    </lineage>
</organism>
<dbReference type="Proteomes" id="UP000250043">
    <property type="component" value="Unassembled WGS sequence"/>
</dbReference>
<dbReference type="OrthoDB" id="3215907at2759"/>
<dbReference type="AlphaFoldDB" id="A0A8E2AK58"/>
<sequence>MSRPVIRFPPPPPTSNNLSSKQRTQLMRSSNKLGQVLGSTPHVLDLSLPPPAPLHVDLPISRSSSKPRRRLFKSHHCSRSSPYESDDDNDSVESPVSVHSTSTSSSRSSFDSVKTSTYPTSEQMWRVPHPRHRPPLLKIFSPAPVAIEPTLKTVPGSPAYAASDWYEDDDSLSTLMEPPRTPSFNITSEAFSRREKMRRLTRRLGEGIPAHLVFPSSSDADSVYEEDTVEMPPPPPPPKRSPPPPGARPAASLSSCPLPTIMEGLDIEETTPTRLRYRHSASQQPPRKSQFVEEDERRTSRRSAIYVESPDVHVSSGETFDGFQCTIVSATRRTYAKGRGRRLMEDRVPFKDETGSWRIE</sequence>
<evidence type="ECO:0000313" key="3">
    <source>
        <dbReference type="Proteomes" id="UP000250043"/>
    </source>
</evidence>
<feature type="region of interest" description="Disordered" evidence="1">
    <location>
        <begin position="277"/>
        <end position="304"/>
    </location>
</feature>
<feature type="region of interest" description="Disordered" evidence="1">
    <location>
        <begin position="211"/>
        <end position="257"/>
    </location>
</feature>